<dbReference type="SUPFAM" id="SSF53822">
    <property type="entry name" value="Periplasmic binding protein-like I"/>
    <property type="match status" value="1"/>
</dbReference>
<sequence length="398" mass="43249">MRSAAPMSDASSAPPWRVGLLYSATGVTAAIEISQQRGALLAIDEINQAGGVLGRPVEAVVYDPASDPKAYRRYAETLLTQDEVRIIFGCYMSSTRKAVLPVVEALRGLLFYPTLYEGFEYSRHCVYTGAAPNQNAIQLAKYLLATHGNRFFMIGSNYVFPYESNRIMSDFVTQSSGKVLDEVYVPVDPTPQDFERVMAKIRKTGPDVIFSTVVGRGTAMLYEAYRAAGFDPATMPIASLTTSEAEVAEMGPEAARGHITAAPFFETLGTSAARRFVAAFKARHGADAPVTACAESAYFQVHLALRALARAGTDAPEPLLAHLADAEMDAPQGRVRIDASNNHTYLWPRVARLDAQGRFQIVWNPGIRVKPDPYCVVQRLDDWSADGLNAASPSSPEG</sequence>
<name>A0ABS5R7Y9_9HYPH</name>
<evidence type="ECO:0000313" key="1">
    <source>
        <dbReference type="EMBL" id="MBS9477780.1"/>
    </source>
</evidence>
<evidence type="ECO:0000313" key="2">
    <source>
        <dbReference type="Proteomes" id="UP001166585"/>
    </source>
</evidence>
<accession>A0ABS5R7Y9</accession>
<dbReference type="PANTHER" id="PTHR47628">
    <property type="match status" value="1"/>
</dbReference>
<dbReference type="Gene3D" id="3.40.50.2300">
    <property type="match status" value="2"/>
</dbReference>
<dbReference type="PRINTS" id="PR00337">
    <property type="entry name" value="LEUILEVALBP"/>
</dbReference>
<dbReference type="InterPro" id="IPR028082">
    <property type="entry name" value="Peripla_BP_I"/>
</dbReference>
<comment type="caution">
    <text evidence="1">The sequence shown here is derived from an EMBL/GenBank/DDBJ whole genome shotgun (WGS) entry which is preliminary data.</text>
</comment>
<protein>
    <submittedName>
        <fullName evidence="1">Transporter substrate-binding domain-containing protein</fullName>
    </submittedName>
</protein>
<dbReference type="PANTHER" id="PTHR47628:SF1">
    <property type="entry name" value="ALIPHATIC AMIDASE EXPRESSION-REGULATING PROTEIN"/>
    <property type="match status" value="1"/>
</dbReference>
<dbReference type="Pfam" id="PF13433">
    <property type="entry name" value="Peripla_BP_5"/>
    <property type="match status" value="1"/>
</dbReference>
<organism evidence="1 2">
    <name type="scientific">Ancylobacter radicis</name>
    <dbReference type="NCBI Taxonomy" id="2836179"/>
    <lineage>
        <taxon>Bacteria</taxon>
        <taxon>Pseudomonadati</taxon>
        <taxon>Pseudomonadota</taxon>
        <taxon>Alphaproteobacteria</taxon>
        <taxon>Hyphomicrobiales</taxon>
        <taxon>Xanthobacteraceae</taxon>
        <taxon>Ancylobacter</taxon>
    </lineage>
</organism>
<gene>
    <name evidence="1" type="ORF">KIP89_11745</name>
</gene>
<dbReference type="CDD" id="cd06357">
    <property type="entry name" value="PBP1_AmiC"/>
    <property type="match status" value="1"/>
</dbReference>
<dbReference type="Proteomes" id="UP001166585">
    <property type="component" value="Unassembled WGS sequence"/>
</dbReference>
<keyword evidence="2" id="KW-1185">Reference proteome</keyword>
<proteinExistence type="predicted"/>
<dbReference type="InterPro" id="IPR000709">
    <property type="entry name" value="Leu_Ile_Val-bd"/>
</dbReference>
<dbReference type="EMBL" id="JAHCQH010000016">
    <property type="protein sequence ID" value="MBS9477780.1"/>
    <property type="molecule type" value="Genomic_DNA"/>
</dbReference>
<dbReference type="InterPro" id="IPR039570">
    <property type="entry name" value="AmiC_PBP1"/>
</dbReference>
<reference evidence="1" key="1">
    <citation type="submission" date="2021-05" db="EMBL/GenBank/DDBJ databases">
        <authorList>
            <person name="Sun Q."/>
            <person name="Inoue M."/>
        </authorList>
    </citation>
    <scope>NUCLEOTIDE SEQUENCE</scope>
    <source>
        <strain evidence="1">VKM B-3255</strain>
    </source>
</reference>